<comment type="caution">
    <text evidence="2">The sequence shown here is derived from an EMBL/GenBank/DDBJ whole genome shotgun (WGS) entry which is preliminary data.</text>
</comment>
<dbReference type="VEuPathDB" id="FungiDB:EYZ11_007412"/>
<evidence type="ECO:0000256" key="1">
    <source>
        <dbReference type="SAM" id="SignalP"/>
    </source>
</evidence>
<dbReference type="EMBL" id="SOSA01000286">
    <property type="protein sequence ID" value="THC93100.1"/>
    <property type="molecule type" value="Genomic_DNA"/>
</dbReference>
<reference evidence="2 3" key="1">
    <citation type="submission" date="2019-03" db="EMBL/GenBank/DDBJ databases">
        <title>The genome sequence of a newly discovered highly antifungal drug resistant Aspergillus species, Aspergillus tanneri NIH 1004.</title>
        <authorList>
            <person name="Mounaud S."/>
            <person name="Singh I."/>
            <person name="Joardar V."/>
            <person name="Pakala S."/>
            <person name="Pakala S."/>
            <person name="Venepally P."/>
            <person name="Hoover J."/>
            <person name="Nierman W."/>
            <person name="Chung J."/>
            <person name="Losada L."/>
        </authorList>
    </citation>
    <scope>NUCLEOTIDE SEQUENCE [LARGE SCALE GENOMIC DNA]</scope>
    <source>
        <strain evidence="2 3">NIH1004</strain>
    </source>
</reference>
<dbReference type="PANTHER" id="PTHR38123">
    <property type="entry name" value="CELL WALL SERINE-THREONINE-RICH GALACTOMANNOPROTEIN MP1 (AFU_ORTHOLOGUE AFUA_4G03240)"/>
    <property type="match status" value="1"/>
</dbReference>
<feature type="signal peptide" evidence="1">
    <location>
        <begin position="1"/>
        <end position="22"/>
    </location>
</feature>
<dbReference type="PANTHER" id="PTHR38123:SF3">
    <property type="entry name" value="ANTIGENIC CELL WALL GALACTOMANNOPROTEIN"/>
    <property type="match status" value="1"/>
</dbReference>
<dbReference type="GO" id="GO:0005576">
    <property type="term" value="C:extracellular region"/>
    <property type="evidence" value="ECO:0007669"/>
    <property type="project" value="TreeGrafter"/>
</dbReference>
<evidence type="ECO:0008006" key="4">
    <source>
        <dbReference type="Google" id="ProtNLM"/>
    </source>
</evidence>
<dbReference type="Proteomes" id="UP000308092">
    <property type="component" value="Unassembled WGS sequence"/>
</dbReference>
<sequence length="173" mass="19031">MGKSKIMRYVALITVLAAVSLADVATIMSQLQSLQKQVESYDSAIGKYDGSYMSMLPIATGSFKMHQAAREARKAIEDSDTISEADASQLIGQAEDVDQAIHRTLDTTASKDKIADDNGFKQVGALMLTHFQNEQRAFHEVLNGKLPNSSREKVKGTMKQAADKFDVVLRRYA</sequence>
<protein>
    <recommendedName>
        <fullName evidence="4">DUF4142 domain-containing protein</fullName>
    </recommendedName>
</protein>
<proteinExistence type="predicted"/>
<dbReference type="Pfam" id="PF12296">
    <property type="entry name" value="HsbA"/>
    <property type="match status" value="1"/>
</dbReference>
<accession>A0A4S3JD89</accession>
<dbReference type="InterPro" id="IPR021054">
    <property type="entry name" value="Cell_wall_mannoprotein_1"/>
</dbReference>
<keyword evidence="1" id="KW-0732">Signal</keyword>
<organism evidence="2 3">
    <name type="scientific">Aspergillus tanneri</name>
    <dbReference type="NCBI Taxonomy" id="1220188"/>
    <lineage>
        <taxon>Eukaryota</taxon>
        <taxon>Fungi</taxon>
        <taxon>Dikarya</taxon>
        <taxon>Ascomycota</taxon>
        <taxon>Pezizomycotina</taxon>
        <taxon>Eurotiomycetes</taxon>
        <taxon>Eurotiomycetidae</taxon>
        <taxon>Eurotiales</taxon>
        <taxon>Aspergillaceae</taxon>
        <taxon>Aspergillus</taxon>
        <taxon>Aspergillus subgen. Circumdati</taxon>
    </lineage>
</organism>
<keyword evidence="3" id="KW-1185">Reference proteome</keyword>
<evidence type="ECO:0000313" key="3">
    <source>
        <dbReference type="Proteomes" id="UP000308092"/>
    </source>
</evidence>
<feature type="chain" id="PRO_5020788279" description="DUF4142 domain-containing protein" evidence="1">
    <location>
        <begin position="23"/>
        <end position="173"/>
    </location>
</feature>
<name>A0A4S3JD89_9EURO</name>
<dbReference type="AlphaFoldDB" id="A0A4S3JD89"/>
<dbReference type="Gene3D" id="1.20.1280.140">
    <property type="match status" value="1"/>
</dbReference>
<gene>
    <name evidence="2" type="ORF">EYZ11_007412</name>
</gene>
<evidence type="ECO:0000313" key="2">
    <source>
        <dbReference type="EMBL" id="THC93100.1"/>
    </source>
</evidence>